<evidence type="ECO:0000313" key="3">
    <source>
        <dbReference type="Proteomes" id="UP000326396"/>
    </source>
</evidence>
<proteinExistence type="predicted"/>
<dbReference type="SUPFAM" id="SSF56672">
    <property type="entry name" value="DNA/RNA polymerases"/>
    <property type="match status" value="1"/>
</dbReference>
<protein>
    <recommendedName>
        <fullName evidence="1">Integrase catalytic domain-containing protein</fullName>
    </recommendedName>
</protein>
<dbReference type="PANTHER" id="PTHR34072">
    <property type="entry name" value="ENZYMATIC POLYPROTEIN-RELATED"/>
    <property type="match status" value="1"/>
</dbReference>
<dbReference type="Proteomes" id="UP000326396">
    <property type="component" value="Linkage Group LG7"/>
</dbReference>
<sequence length="476" mass="54621">MSKVVKKEVLKILDDRLIYPISDSAWVSPRQVVPKKGGMIVIVNEKKELIPTRAFTGWRVCIDYRRLNDATREDHFPLPFIDQMLERLSRQQFYCFLDGFSGYDRDFLGRCFIKDFSKITLPMTRLLEKDLVFEFNEECIKAFEFLKERLVSSPILIAPNGSLPFELMCDASDFAVGAVLGQGERKTLSFDLLRESYLVLSKTIAYTNHAALRYFFTKKGDESRGVSGGHLRQILHAREASGANLIEDDESQGGVNPGWVTPWEVFTWATKSKAVSYNLAKRTILLVKRGGVLQKDTKPRLIWWILLLSEFDIEIKDKKEAGNVAADHLSRLDDPAREKMNEEMIRDTFPHNTLMSLNIEIVGLVNAVFKDAHEFVRKCDACQRTGNISRKHEMPRTLSRGSRSLIYEVLILWDLFLHPDGIDTSSLLLTRFRTPKALISDRGTHFCNAQLEKVLERYGVTHRVLTTYHPQTSRQV</sequence>
<dbReference type="Gene3D" id="3.30.70.270">
    <property type="match status" value="1"/>
</dbReference>
<comment type="caution">
    <text evidence="2">The sequence shown here is derived from an EMBL/GenBank/DDBJ whole genome shotgun (WGS) entry which is preliminary data.</text>
</comment>
<dbReference type="Gene3D" id="3.30.420.10">
    <property type="entry name" value="Ribonuclease H-like superfamily/Ribonuclease H"/>
    <property type="match status" value="1"/>
</dbReference>
<dbReference type="GO" id="GO:0015074">
    <property type="term" value="P:DNA integration"/>
    <property type="evidence" value="ECO:0007669"/>
    <property type="project" value="InterPro"/>
</dbReference>
<evidence type="ECO:0000259" key="1">
    <source>
        <dbReference type="PROSITE" id="PS50994"/>
    </source>
</evidence>
<dbReference type="EMBL" id="SZYD01000017">
    <property type="protein sequence ID" value="KAD3067228.1"/>
    <property type="molecule type" value="Genomic_DNA"/>
</dbReference>
<dbReference type="InterPro" id="IPR043128">
    <property type="entry name" value="Rev_trsase/Diguanyl_cyclase"/>
</dbReference>
<evidence type="ECO:0000313" key="2">
    <source>
        <dbReference type="EMBL" id="KAD3067228.1"/>
    </source>
</evidence>
<dbReference type="OrthoDB" id="10055717at2759"/>
<organism evidence="2 3">
    <name type="scientific">Mikania micrantha</name>
    <name type="common">bitter vine</name>
    <dbReference type="NCBI Taxonomy" id="192012"/>
    <lineage>
        <taxon>Eukaryota</taxon>
        <taxon>Viridiplantae</taxon>
        <taxon>Streptophyta</taxon>
        <taxon>Embryophyta</taxon>
        <taxon>Tracheophyta</taxon>
        <taxon>Spermatophyta</taxon>
        <taxon>Magnoliopsida</taxon>
        <taxon>eudicotyledons</taxon>
        <taxon>Gunneridae</taxon>
        <taxon>Pentapetalae</taxon>
        <taxon>asterids</taxon>
        <taxon>campanulids</taxon>
        <taxon>Asterales</taxon>
        <taxon>Asteraceae</taxon>
        <taxon>Asteroideae</taxon>
        <taxon>Heliantheae alliance</taxon>
        <taxon>Eupatorieae</taxon>
        <taxon>Mikania</taxon>
    </lineage>
</organism>
<name>A0A5N6M066_9ASTR</name>
<accession>A0A5N6M066</accession>
<dbReference type="PROSITE" id="PS50994">
    <property type="entry name" value="INTEGRASE"/>
    <property type="match status" value="1"/>
</dbReference>
<dbReference type="InterPro" id="IPR012337">
    <property type="entry name" value="RNaseH-like_sf"/>
</dbReference>
<dbReference type="GO" id="GO:0003676">
    <property type="term" value="F:nucleic acid binding"/>
    <property type="evidence" value="ECO:0007669"/>
    <property type="project" value="InterPro"/>
</dbReference>
<dbReference type="InterPro" id="IPR043502">
    <property type="entry name" value="DNA/RNA_pol_sf"/>
</dbReference>
<reference evidence="2 3" key="1">
    <citation type="submission" date="2019-05" db="EMBL/GenBank/DDBJ databases">
        <title>Mikania micrantha, genome provides insights into the molecular mechanism of rapid growth.</title>
        <authorList>
            <person name="Liu B."/>
        </authorList>
    </citation>
    <scope>NUCLEOTIDE SEQUENCE [LARGE SCALE GENOMIC DNA]</scope>
    <source>
        <strain evidence="2">NLD-2019</strain>
        <tissue evidence="2">Leaf</tissue>
    </source>
</reference>
<feature type="domain" description="Integrase catalytic" evidence="1">
    <location>
        <begin position="435"/>
        <end position="476"/>
    </location>
</feature>
<dbReference type="AlphaFoldDB" id="A0A5N6M066"/>
<dbReference type="InterPro" id="IPR036397">
    <property type="entry name" value="RNaseH_sf"/>
</dbReference>
<dbReference type="Pfam" id="PF17919">
    <property type="entry name" value="RT_RNaseH_2"/>
    <property type="match status" value="1"/>
</dbReference>
<gene>
    <name evidence="2" type="ORF">E3N88_35108</name>
</gene>
<dbReference type="SUPFAM" id="SSF53098">
    <property type="entry name" value="Ribonuclease H-like"/>
    <property type="match status" value="1"/>
</dbReference>
<dbReference type="InterPro" id="IPR041577">
    <property type="entry name" value="RT_RNaseH_2"/>
</dbReference>
<dbReference type="PANTHER" id="PTHR34072:SF44">
    <property type="entry name" value="RNA-DIRECTED DNA POLYMERASE"/>
    <property type="match status" value="1"/>
</dbReference>
<keyword evidence="3" id="KW-1185">Reference proteome</keyword>
<dbReference type="InterPro" id="IPR001584">
    <property type="entry name" value="Integrase_cat-core"/>
</dbReference>
<dbReference type="Gene3D" id="3.10.10.10">
    <property type="entry name" value="HIV Type 1 Reverse Transcriptase, subunit A, domain 1"/>
    <property type="match status" value="1"/>
</dbReference>